<dbReference type="SUPFAM" id="SSF52172">
    <property type="entry name" value="CheY-like"/>
    <property type="match status" value="1"/>
</dbReference>
<dbReference type="PANTHER" id="PTHR44520">
    <property type="entry name" value="RESPONSE REGULATOR RCP1-RELATED"/>
    <property type="match status" value="1"/>
</dbReference>
<organism evidence="3 4">
    <name type="scientific">Chryseosolibacter indicus</name>
    <dbReference type="NCBI Taxonomy" id="2782351"/>
    <lineage>
        <taxon>Bacteria</taxon>
        <taxon>Pseudomonadati</taxon>
        <taxon>Bacteroidota</taxon>
        <taxon>Cytophagia</taxon>
        <taxon>Cytophagales</taxon>
        <taxon>Chryseotaleaceae</taxon>
        <taxon>Chryseosolibacter</taxon>
    </lineage>
</organism>
<evidence type="ECO:0000313" key="3">
    <source>
        <dbReference type="EMBL" id="MBT1705706.1"/>
    </source>
</evidence>
<comment type="caution">
    <text evidence="3">The sequence shown here is derived from an EMBL/GenBank/DDBJ whole genome shotgun (WGS) entry which is preliminary data.</text>
</comment>
<keyword evidence="1" id="KW-0597">Phosphoprotein</keyword>
<protein>
    <submittedName>
        <fullName evidence="3">Response regulator</fullName>
    </submittedName>
</protein>
<feature type="domain" description="Response regulatory" evidence="2">
    <location>
        <begin position="6"/>
        <end position="126"/>
    </location>
</feature>
<sequence>MNNARTIFLIDDDEDDRWLFTEALARTVPSVKCSTASDGREAIEMLQAARNLPDLIFLDLNMPGMDGKKILTQIKQIDKLSSIPIIVYSTSNYHKDIEETKRLGATDFIIKPSDYTQLCNMFRELFK</sequence>
<reference evidence="3 4" key="1">
    <citation type="submission" date="2021-05" db="EMBL/GenBank/DDBJ databases">
        <title>A Polyphasic approach of four new species of the genus Ohtaekwangia: Ohtaekwangia histidinii sp. nov., Ohtaekwangia cretensis sp. nov., Ohtaekwangia indiensis sp. nov., Ohtaekwangia reichenbachii sp. nov. from diverse environment.</title>
        <authorList>
            <person name="Octaviana S."/>
        </authorList>
    </citation>
    <scope>NUCLEOTIDE SEQUENCE [LARGE SCALE GENOMIC DNA]</scope>
    <source>
        <strain evidence="3 4">PWU20</strain>
    </source>
</reference>
<dbReference type="InterPro" id="IPR011006">
    <property type="entry name" value="CheY-like_superfamily"/>
</dbReference>
<proteinExistence type="predicted"/>
<accession>A0ABS5W0A0</accession>
<dbReference type="Gene3D" id="3.40.50.2300">
    <property type="match status" value="1"/>
</dbReference>
<dbReference type="PROSITE" id="PS50110">
    <property type="entry name" value="RESPONSE_REGULATORY"/>
    <property type="match status" value="1"/>
</dbReference>
<dbReference type="Proteomes" id="UP000772618">
    <property type="component" value="Unassembled WGS sequence"/>
</dbReference>
<feature type="modified residue" description="4-aspartylphosphate" evidence="1">
    <location>
        <position position="59"/>
    </location>
</feature>
<dbReference type="SMART" id="SM00448">
    <property type="entry name" value="REC"/>
    <property type="match status" value="1"/>
</dbReference>
<evidence type="ECO:0000256" key="1">
    <source>
        <dbReference type="PROSITE-ProRule" id="PRU00169"/>
    </source>
</evidence>
<evidence type="ECO:0000259" key="2">
    <source>
        <dbReference type="PROSITE" id="PS50110"/>
    </source>
</evidence>
<dbReference type="CDD" id="cd17557">
    <property type="entry name" value="REC_Rcp-like"/>
    <property type="match status" value="1"/>
</dbReference>
<dbReference type="InterPro" id="IPR001789">
    <property type="entry name" value="Sig_transdc_resp-reg_receiver"/>
</dbReference>
<dbReference type="Pfam" id="PF00072">
    <property type="entry name" value="Response_reg"/>
    <property type="match status" value="1"/>
</dbReference>
<name>A0ABS5W0A0_9BACT</name>
<dbReference type="PANTHER" id="PTHR44520:SF2">
    <property type="entry name" value="RESPONSE REGULATOR RCP1"/>
    <property type="match status" value="1"/>
</dbReference>
<keyword evidence="4" id="KW-1185">Reference proteome</keyword>
<gene>
    <name evidence="3" type="ORF">KK060_20615</name>
</gene>
<evidence type="ECO:0000313" key="4">
    <source>
        <dbReference type="Proteomes" id="UP000772618"/>
    </source>
</evidence>
<dbReference type="RefSeq" id="WP_254155740.1">
    <property type="nucleotide sequence ID" value="NZ_JAHESD010000064.1"/>
</dbReference>
<dbReference type="InterPro" id="IPR052893">
    <property type="entry name" value="TCS_response_regulator"/>
</dbReference>
<dbReference type="EMBL" id="JAHESD010000064">
    <property type="protein sequence ID" value="MBT1705706.1"/>
    <property type="molecule type" value="Genomic_DNA"/>
</dbReference>